<comment type="caution">
    <text evidence="2">The sequence shown here is derived from an EMBL/GenBank/DDBJ whole genome shotgun (WGS) entry which is preliminary data.</text>
</comment>
<dbReference type="InterPro" id="IPR031493">
    <property type="entry name" value="Zinc_ribbon_15"/>
</dbReference>
<evidence type="ECO:0000259" key="1">
    <source>
        <dbReference type="Pfam" id="PF17032"/>
    </source>
</evidence>
<evidence type="ECO:0000313" key="2">
    <source>
        <dbReference type="EMBL" id="NKI30469.1"/>
    </source>
</evidence>
<proteinExistence type="predicted"/>
<protein>
    <submittedName>
        <fullName evidence="2">Zinc-ribbon domain-containing protein</fullName>
    </submittedName>
</protein>
<dbReference type="EMBL" id="JAAWWL010000001">
    <property type="protein sequence ID" value="NKI30469.1"/>
    <property type="molecule type" value="Genomic_DNA"/>
</dbReference>
<organism evidence="2 3">
    <name type="scientific">Croceivirga thetidis</name>
    <dbReference type="NCBI Taxonomy" id="2721623"/>
    <lineage>
        <taxon>Bacteria</taxon>
        <taxon>Pseudomonadati</taxon>
        <taxon>Bacteroidota</taxon>
        <taxon>Flavobacteriia</taxon>
        <taxon>Flavobacteriales</taxon>
        <taxon>Flavobacteriaceae</taxon>
        <taxon>Croceivirga</taxon>
    </lineage>
</organism>
<reference evidence="2 3" key="1">
    <citation type="submission" date="2020-04" db="EMBL/GenBank/DDBJ databases">
        <authorList>
            <person name="Yoon J."/>
        </authorList>
    </citation>
    <scope>NUCLEOTIDE SEQUENCE [LARGE SCALE GENOMIC DNA]</scope>
    <source>
        <strain evidence="2 3">DJ-13</strain>
    </source>
</reference>
<dbReference type="Pfam" id="PF17032">
    <property type="entry name" value="Zn_ribbon_15"/>
    <property type="match status" value="1"/>
</dbReference>
<name>A0ABX1GLM9_9FLAO</name>
<gene>
    <name evidence="2" type="ORF">HCU67_00820</name>
</gene>
<dbReference type="Proteomes" id="UP000718451">
    <property type="component" value="Unassembled WGS sequence"/>
</dbReference>
<accession>A0ABX1GLM9</accession>
<evidence type="ECO:0000313" key="3">
    <source>
        <dbReference type="Proteomes" id="UP000718451"/>
    </source>
</evidence>
<keyword evidence="3" id="KW-1185">Reference proteome</keyword>
<feature type="domain" description="Zinc-ribbon 15" evidence="1">
    <location>
        <begin position="21"/>
        <end position="67"/>
    </location>
</feature>
<sequence length="77" mass="9114">MILFFGTRPGKMEQRKLVGATCSYCKQTNTLNLIEQANFFHLFWIKLFKIHTNRFAECSHCKKAYLEKELPSEIIRT</sequence>